<comment type="similarity">
    <text evidence="1">Belongs to the universal stress protein A family.</text>
</comment>
<dbReference type="InterPro" id="IPR006016">
    <property type="entry name" value="UspA"/>
</dbReference>
<evidence type="ECO:0000313" key="3">
    <source>
        <dbReference type="EMBL" id="MBB5337080.1"/>
    </source>
</evidence>
<dbReference type="AlphaFoldDB" id="A0A840ULL8"/>
<name>A0A840ULL8_9FIRM</name>
<dbReference type="SUPFAM" id="SSF52402">
    <property type="entry name" value="Adenine nucleotide alpha hydrolases-like"/>
    <property type="match status" value="1"/>
</dbReference>
<dbReference type="InterPro" id="IPR014729">
    <property type="entry name" value="Rossmann-like_a/b/a_fold"/>
</dbReference>
<dbReference type="Gene3D" id="3.40.50.620">
    <property type="entry name" value="HUPs"/>
    <property type="match status" value="1"/>
</dbReference>
<evidence type="ECO:0000313" key="4">
    <source>
        <dbReference type="Proteomes" id="UP000559117"/>
    </source>
</evidence>
<evidence type="ECO:0000259" key="2">
    <source>
        <dbReference type="Pfam" id="PF00582"/>
    </source>
</evidence>
<reference evidence="3 4" key="1">
    <citation type="submission" date="2020-08" db="EMBL/GenBank/DDBJ databases">
        <title>Genomic Encyclopedia of Type Strains, Phase IV (KMG-IV): sequencing the most valuable type-strain genomes for metagenomic binning, comparative biology and taxonomic classification.</title>
        <authorList>
            <person name="Goeker M."/>
        </authorList>
    </citation>
    <scope>NUCLEOTIDE SEQUENCE [LARGE SCALE GENOMIC DNA]</scope>
    <source>
        <strain evidence="3 4">DSM 24661</strain>
    </source>
</reference>
<dbReference type="PANTHER" id="PTHR46268:SF6">
    <property type="entry name" value="UNIVERSAL STRESS PROTEIN UP12"/>
    <property type="match status" value="1"/>
</dbReference>
<dbReference type="PRINTS" id="PR01438">
    <property type="entry name" value="UNVRSLSTRESS"/>
</dbReference>
<organism evidence="3 4">
    <name type="scientific">Pectinatus brassicae</name>
    <dbReference type="NCBI Taxonomy" id="862415"/>
    <lineage>
        <taxon>Bacteria</taxon>
        <taxon>Bacillati</taxon>
        <taxon>Bacillota</taxon>
        <taxon>Negativicutes</taxon>
        <taxon>Selenomonadales</taxon>
        <taxon>Selenomonadaceae</taxon>
        <taxon>Pectinatus</taxon>
    </lineage>
</organism>
<dbReference type="Proteomes" id="UP000559117">
    <property type="component" value="Unassembled WGS sequence"/>
</dbReference>
<proteinExistence type="inferred from homology"/>
<sequence>MYNKILLAADGSENSLRAANEAIKISKLSTPKHLEIACVIKFDDSKTQILHSTSESELKNIRQQKLQPIEQLFQAEKLDYSIKFLHGEPGPALVKYANNEKFDIVIIGSRGLNTLQEMVLGSVSHKVAKRVNCPVLIIKLKLRTSIKVDVP</sequence>
<feature type="domain" description="UspA" evidence="2">
    <location>
        <begin position="1"/>
        <end position="139"/>
    </location>
</feature>
<dbReference type="Pfam" id="PF00582">
    <property type="entry name" value="Usp"/>
    <property type="match status" value="1"/>
</dbReference>
<evidence type="ECO:0000256" key="1">
    <source>
        <dbReference type="ARBA" id="ARBA00008791"/>
    </source>
</evidence>
<dbReference type="CDD" id="cd00293">
    <property type="entry name" value="USP-like"/>
    <property type="match status" value="1"/>
</dbReference>
<dbReference type="RefSeq" id="WP_183862604.1">
    <property type="nucleotide sequence ID" value="NZ_JACHFH010000032.1"/>
</dbReference>
<gene>
    <name evidence="3" type="ORF">HNR32_002237</name>
</gene>
<comment type="caution">
    <text evidence="3">The sequence shown here is derived from an EMBL/GenBank/DDBJ whole genome shotgun (WGS) entry which is preliminary data.</text>
</comment>
<dbReference type="PANTHER" id="PTHR46268">
    <property type="entry name" value="STRESS RESPONSE PROTEIN NHAX"/>
    <property type="match status" value="1"/>
</dbReference>
<protein>
    <submittedName>
        <fullName evidence="3">Nucleotide-binding universal stress UspA family protein</fullName>
    </submittedName>
</protein>
<accession>A0A840ULL8</accession>
<keyword evidence="4" id="KW-1185">Reference proteome</keyword>
<dbReference type="EMBL" id="JACHFH010000032">
    <property type="protein sequence ID" value="MBB5337080.1"/>
    <property type="molecule type" value="Genomic_DNA"/>
</dbReference>
<dbReference type="InterPro" id="IPR006015">
    <property type="entry name" value="Universal_stress_UspA"/>
</dbReference>